<proteinExistence type="predicted"/>
<dbReference type="AlphaFoldDB" id="A0A150K5F0"/>
<dbReference type="PATRIC" id="fig|1398.26.peg.1825"/>
<organism evidence="1 2">
    <name type="scientific">Heyndrickxia coagulans</name>
    <name type="common">Weizmannia coagulans</name>
    <dbReference type="NCBI Taxonomy" id="1398"/>
    <lineage>
        <taxon>Bacteria</taxon>
        <taxon>Bacillati</taxon>
        <taxon>Bacillota</taxon>
        <taxon>Bacilli</taxon>
        <taxon>Bacillales</taxon>
        <taxon>Bacillaceae</taxon>
        <taxon>Heyndrickxia</taxon>
    </lineage>
</organism>
<gene>
    <name evidence="1" type="ORF">B4098_3395</name>
</gene>
<reference evidence="1 2" key="1">
    <citation type="submission" date="2016-01" db="EMBL/GenBank/DDBJ databases">
        <title>Genome Sequences of Twelve Sporeforming Bacillus Species Isolated from Foods.</title>
        <authorList>
            <person name="Berendsen E.M."/>
            <person name="Wells-Bennik M.H."/>
            <person name="Krawcyk A.O."/>
            <person name="De Jong A."/>
            <person name="Holsappel S."/>
            <person name="Eijlander R.T."/>
            <person name="Kuipers O.P."/>
        </authorList>
    </citation>
    <scope>NUCLEOTIDE SEQUENCE [LARGE SCALE GENOMIC DNA]</scope>
    <source>
        <strain evidence="1 2">B4098</strain>
    </source>
</reference>
<protein>
    <submittedName>
        <fullName evidence="1">Uncharacterized protein</fullName>
    </submittedName>
</protein>
<dbReference type="EMBL" id="LQYG01000024">
    <property type="protein sequence ID" value="KYC64702.1"/>
    <property type="molecule type" value="Genomic_DNA"/>
</dbReference>
<name>A0A150K5F0_HEYCO</name>
<dbReference type="Proteomes" id="UP000075288">
    <property type="component" value="Unassembled WGS sequence"/>
</dbReference>
<sequence>MKMVDKLIELLKKKHGKELNLKDDVYYLFLKGGLFSLYYDEDEKKVKVEVEYLPDDNTFVYFSDEELDTLMA</sequence>
<accession>A0A150K5F0</accession>
<evidence type="ECO:0000313" key="2">
    <source>
        <dbReference type="Proteomes" id="UP000075288"/>
    </source>
</evidence>
<evidence type="ECO:0000313" key="1">
    <source>
        <dbReference type="EMBL" id="KYC64702.1"/>
    </source>
</evidence>
<comment type="caution">
    <text evidence="1">The sequence shown here is derived from an EMBL/GenBank/DDBJ whole genome shotgun (WGS) entry which is preliminary data.</text>
</comment>